<comment type="subcellular location">
    <subcellularLocation>
        <location evidence="1">Membrane</location>
        <topology evidence="1">Multi-pass membrane protein</topology>
    </subcellularLocation>
</comment>
<feature type="transmembrane region" description="Helical" evidence="5">
    <location>
        <begin position="6"/>
        <end position="29"/>
    </location>
</feature>
<dbReference type="AlphaFoldDB" id="A0A1U7LIZ3"/>
<protein>
    <submittedName>
        <fullName evidence="6">UPF0382 membrane protein</fullName>
    </submittedName>
</protein>
<keyword evidence="3 5" id="KW-1133">Transmembrane helix</keyword>
<dbReference type="EMBL" id="LXFE01003037">
    <property type="protein sequence ID" value="OLL22563.1"/>
    <property type="molecule type" value="Genomic_DNA"/>
</dbReference>
<keyword evidence="2 5" id="KW-0812">Transmembrane</keyword>
<dbReference type="PANTHER" id="PTHR43461:SF1">
    <property type="entry name" value="TRANSMEMBRANE PROTEIN 256"/>
    <property type="match status" value="1"/>
</dbReference>
<dbReference type="GO" id="GO:0016020">
    <property type="term" value="C:membrane"/>
    <property type="evidence" value="ECO:0007669"/>
    <property type="project" value="UniProtKB-SubCell"/>
</dbReference>
<evidence type="ECO:0000256" key="3">
    <source>
        <dbReference type="ARBA" id="ARBA00022989"/>
    </source>
</evidence>
<dbReference type="OrthoDB" id="269173at2759"/>
<dbReference type="Proteomes" id="UP000186594">
    <property type="component" value="Unassembled WGS sequence"/>
</dbReference>
<reference evidence="6 7" key="1">
    <citation type="submission" date="2016-04" db="EMBL/GenBank/DDBJ databases">
        <title>Evolutionary innovation and constraint leading to complex multicellularity in the Ascomycota.</title>
        <authorList>
            <person name="Cisse O."/>
            <person name="Nguyen A."/>
            <person name="Hewitt D.A."/>
            <person name="Jedd G."/>
            <person name="Stajich J.E."/>
        </authorList>
    </citation>
    <scope>NUCLEOTIDE SEQUENCE [LARGE SCALE GENOMIC DNA]</scope>
    <source>
        <strain evidence="6 7">DAH-3</strain>
    </source>
</reference>
<evidence type="ECO:0000256" key="4">
    <source>
        <dbReference type="ARBA" id="ARBA00023136"/>
    </source>
</evidence>
<evidence type="ECO:0000256" key="5">
    <source>
        <dbReference type="SAM" id="Phobius"/>
    </source>
</evidence>
<evidence type="ECO:0000313" key="7">
    <source>
        <dbReference type="Proteomes" id="UP000186594"/>
    </source>
</evidence>
<dbReference type="Pfam" id="PF04241">
    <property type="entry name" value="DUF423"/>
    <property type="match status" value="1"/>
</dbReference>
<dbReference type="PANTHER" id="PTHR43461">
    <property type="entry name" value="TRANSMEMBRANE PROTEIN 256"/>
    <property type="match status" value="1"/>
</dbReference>
<keyword evidence="4 5" id="KW-0472">Membrane</keyword>
<dbReference type="InterPro" id="IPR006696">
    <property type="entry name" value="DUF423"/>
</dbReference>
<feature type="transmembrane region" description="Helical" evidence="5">
    <location>
        <begin position="107"/>
        <end position="126"/>
    </location>
</feature>
<proteinExistence type="predicted"/>
<evidence type="ECO:0000313" key="6">
    <source>
        <dbReference type="EMBL" id="OLL22563.1"/>
    </source>
</evidence>
<name>A0A1U7LIZ3_NEOID</name>
<organism evidence="6 7">
    <name type="scientific">Neolecta irregularis (strain DAH-3)</name>
    <dbReference type="NCBI Taxonomy" id="1198029"/>
    <lineage>
        <taxon>Eukaryota</taxon>
        <taxon>Fungi</taxon>
        <taxon>Dikarya</taxon>
        <taxon>Ascomycota</taxon>
        <taxon>Taphrinomycotina</taxon>
        <taxon>Neolectales</taxon>
        <taxon>Neolectaceae</taxon>
        <taxon>Neolecta</taxon>
    </lineage>
</organism>
<gene>
    <name evidence="6" type="ORF">NEOLI_000766</name>
</gene>
<feature type="transmembrane region" description="Helical" evidence="5">
    <location>
        <begin position="77"/>
        <end position="100"/>
    </location>
</feature>
<accession>A0A1U7LIZ3</accession>
<dbReference type="OMA" id="QMYHAIV"/>
<comment type="caution">
    <text evidence="6">The sequence shown here is derived from an EMBL/GenBank/DDBJ whole genome shotgun (WGS) entry which is preliminary data.</text>
</comment>
<keyword evidence="7" id="KW-1185">Reference proteome</keyword>
<sequence>MLSSTAFKIGAAYGCVPCFIGVASGAFGAHGLQKRITDQNIIKTDCPYKAFVTGSQYMLLHGITIVALSAHPRFGKSAATIGLFSIGTALFSGSIFALTTLPQFKKVLGPITPIGGLLILGGWASLLV</sequence>
<evidence type="ECO:0000256" key="2">
    <source>
        <dbReference type="ARBA" id="ARBA00022692"/>
    </source>
</evidence>
<evidence type="ECO:0000256" key="1">
    <source>
        <dbReference type="ARBA" id="ARBA00004141"/>
    </source>
</evidence>
<feature type="transmembrane region" description="Helical" evidence="5">
    <location>
        <begin position="50"/>
        <end position="71"/>
    </location>
</feature>